<dbReference type="Pfam" id="PF18075">
    <property type="entry name" value="FtsX_ECD"/>
    <property type="match status" value="1"/>
</dbReference>
<dbReference type="Gene3D" id="3.30.70.3040">
    <property type="match status" value="1"/>
</dbReference>
<evidence type="ECO:0000256" key="4">
    <source>
        <dbReference type="ARBA" id="ARBA00022475"/>
    </source>
</evidence>
<feature type="domain" description="ABC3 transporter permease C-terminal" evidence="12">
    <location>
        <begin position="176"/>
        <end position="294"/>
    </location>
</feature>
<evidence type="ECO:0000256" key="11">
    <source>
        <dbReference type="SAM" id="Phobius"/>
    </source>
</evidence>
<reference evidence="14 15" key="1">
    <citation type="submission" date="2016-11" db="EMBL/GenBank/DDBJ databases">
        <authorList>
            <person name="Jaros S."/>
            <person name="Januszkiewicz K."/>
            <person name="Wedrychowicz H."/>
        </authorList>
    </citation>
    <scope>NUCLEOTIDE SEQUENCE [LARGE SCALE GENOMIC DNA]</scope>
    <source>
        <strain evidence="14 15">DSM 2631</strain>
    </source>
</reference>
<keyword evidence="9 10" id="KW-0131">Cell cycle</keyword>
<protein>
    <recommendedName>
        <fullName evidence="3 10">Cell division protein FtsX</fullName>
    </recommendedName>
</protein>
<evidence type="ECO:0000313" key="15">
    <source>
        <dbReference type="Proteomes" id="UP000184035"/>
    </source>
</evidence>
<dbReference type="AlphaFoldDB" id="A0A1M4VLK2"/>
<proteinExistence type="inferred from homology"/>
<evidence type="ECO:0000256" key="6">
    <source>
        <dbReference type="ARBA" id="ARBA00022692"/>
    </source>
</evidence>
<feature type="transmembrane region" description="Helical" evidence="11">
    <location>
        <begin position="172"/>
        <end position="198"/>
    </location>
</feature>
<keyword evidence="8 10" id="KW-0472">Membrane</keyword>
<keyword evidence="7 11" id="KW-1133">Transmembrane helix</keyword>
<comment type="function">
    <text evidence="10">Part of the ABC transporter FtsEX involved in asymmetric cellular division facilitating the initiation of sporulation.</text>
</comment>
<dbReference type="PANTHER" id="PTHR47755:SF1">
    <property type="entry name" value="CELL DIVISION PROTEIN FTSX"/>
    <property type="match status" value="1"/>
</dbReference>
<dbReference type="EMBL" id="FQVM01000008">
    <property type="protein sequence ID" value="SHE69966.1"/>
    <property type="molecule type" value="Genomic_DNA"/>
</dbReference>
<dbReference type="InterPro" id="IPR004513">
    <property type="entry name" value="FtsX"/>
</dbReference>
<comment type="subcellular location">
    <subcellularLocation>
        <location evidence="1">Cell membrane</location>
        <topology evidence="1">Multi-pass membrane protein</topology>
    </subcellularLocation>
</comment>
<dbReference type="RefSeq" id="WP_072894736.1">
    <property type="nucleotide sequence ID" value="NZ_FQVM01000008.1"/>
</dbReference>
<evidence type="ECO:0000256" key="1">
    <source>
        <dbReference type="ARBA" id="ARBA00004651"/>
    </source>
</evidence>
<evidence type="ECO:0000256" key="5">
    <source>
        <dbReference type="ARBA" id="ARBA00022618"/>
    </source>
</evidence>
<evidence type="ECO:0000256" key="8">
    <source>
        <dbReference type="ARBA" id="ARBA00023136"/>
    </source>
</evidence>
<name>A0A1M4VLK2_9CLOT</name>
<evidence type="ECO:0000256" key="9">
    <source>
        <dbReference type="ARBA" id="ARBA00023306"/>
    </source>
</evidence>
<evidence type="ECO:0000256" key="7">
    <source>
        <dbReference type="ARBA" id="ARBA00022989"/>
    </source>
</evidence>
<keyword evidence="15" id="KW-1185">Reference proteome</keyword>
<dbReference type="InterPro" id="IPR003838">
    <property type="entry name" value="ABC3_permease_C"/>
</dbReference>
<organism evidence="14 15">
    <name type="scientific">Clostridium fallax</name>
    <dbReference type="NCBI Taxonomy" id="1533"/>
    <lineage>
        <taxon>Bacteria</taxon>
        <taxon>Bacillati</taxon>
        <taxon>Bacillota</taxon>
        <taxon>Clostridia</taxon>
        <taxon>Eubacteriales</taxon>
        <taxon>Clostridiaceae</taxon>
        <taxon>Clostridium</taxon>
    </lineage>
</organism>
<feature type="transmembrane region" description="Helical" evidence="11">
    <location>
        <begin position="219"/>
        <end position="244"/>
    </location>
</feature>
<evidence type="ECO:0000259" key="12">
    <source>
        <dbReference type="Pfam" id="PF02687"/>
    </source>
</evidence>
<keyword evidence="5 10" id="KW-0132">Cell division</keyword>
<keyword evidence="6 11" id="KW-0812">Transmembrane</keyword>
<comment type="similarity">
    <text evidence="2 10">Belongs to the ABC-4 integral membrane protein family. FtsX subfamily.</text>
</comment>
<sequence>MKFSTFSYFISDAFKSLKRNKTISLASMATVLATLFVFGVFLLTGMNVNRSVSDVESKVEIKVFLKDDISVMDQRQLEVKLREMDGVKDVNYESKEQAMDNFKKQLNGYESILEGYGKDKNPLPNSFVVKLENPDIAKKVSEEAKKLTGVEDVANDQELISTISSFAKAIRWIGLVLFIVLIGVSLFLIINTIKLTVYSRRREVGIMKFVGATDWFIRWPFVIEGITIGIVGAIFADVLLYFAYKGVYGWLTANLFTVQLISPMYVFSTVLWQFILSGAVIGIFGSIIALRKFLTV</sequence>
<dbReference type="GO" id="GO:0051301">
    <property type="term" value="P:cell division"/>
    <property type="evidence" value="ECO:0007669"/>
    <property type="project" value="UniProtKB-KW"/>
</dbReference>
<dbReference type="OrthoDB" id="9812531at2"/>
<evidence type="ECO:0000313" key="14">
    <source>
        <dbReference type="EMBL" id="SHE69966.1"/>
    </source>
</evidence>
<feature type="transmembrane region" description="Helical" evidence="11">
    <location>
        <begin position="264"/>
        <end position="290"/>
    </location>
</feature>
<dbReference type="InterPro" id="IPR058204">
    <property type="entry name" value="FtsX_firmicutes-type"/>
</dbReference>
<dbReference type="PANTHER" id="PTHR47755">
    <property type="entry name" value="CELL DIVISION PROTEIN FTSX"/>
    <property type="match status" value="1"/>
</dbReference>
<feature type="domain" description="FtsX extracellular" evidence="13">
    <location>
        <begin position="59"/>
        <end position="153"/>
    </location>
</feature>
<evidence type="ECO:0000259" key="13">
    <source>
        <dbReference type="Pfam" id="PF18075"/>
    </source>
</evidence>
<dbReference type="Proteomes" id="UP000184035">
    <property type="component" value="Unassembled WGS sequence"/>
</dbReference>
<dbReference type="GO" id="GO:0005886">
    <property type="term" value="C:plasma membrane"/>
    <property type="evidence" value="ECO:0007669"/>
    <property type="project" value="UniProtKB-SubCell"/>
</dbReference>
<evidence type="ECO:0000256" key="10">
    <source>
        <dbReference type="PIRNR" id="PIRNR003097"/>
    </source>
</evidence>
<evidence type="ECO:0000256" key="3">
    <source>
        <dbReference type="ARBA" id="ARBA00021907"/>
    </source>
</evidence>
<dbReference type="PIRSF" id="PIRSF003097">
    <property type="entry name" value="FtsX"/>
    <property type="match status" value="1"/>
</dbReference>
<dbReference type="Pfam" id="PF02687">
    <property type="entry name" value="FtsX"/>
    <property type="match status" value="1"/>
</dbReference>
<accession>A0A1M4VLK2</accession>
<gene>
    <name evidence="14" type="ORF">SAMN05443638_10846</name>
</gene>
<dbReference type="InterPro" id="IPR040690">
    <property type="entry name" value="FtsX_ECD"/>
</dbReference>
<dbReference type="NCBIfam" id="NF038347">
    <property type="entry name" value="FtsX_Gpos"/>
    <property type="match status" value="1"/>
</dbReference>
<feature type="transmembrane region" description="Helical" evidence="11">
    <location>
        <begin position="23"/>
        <end position="43"/>
    </location>
</feature>
<dbReference type="STRING" id="1533.SAMN05443638_10846"/>
<keyword evidence="4 10" id="KW-1003">Cell membrane</keyword>
<evidence type="ECO:0000256" key="2">
    <source>
        <dbReference type="ARBA" id="ARBA00007379"/>
    </source>
</evidence>